<protein>
    <submittedName>
        <fullName evidence="1">Uncharacterized protein</fullName>
    </submittedName>
</protein>
<dbReference type="EMBL" id="JAOCJE010000002">
    <property type="protein sequence ID" value="MDH1341865.1"/>
    <property type="molecule type" value="Genomic_DNA"/>
</dbReference>
<organism evidence="1 2">
    <name type="scientific">Ectopseudomonas oleovorans</name>
    <name type="common">Pseudomonas oleovorans</name>
    <dbReference type="NCBI Taxonomy" id="301"/>
    <lineage>
        <taxon>Bacteria</taxon>
        <taxon>Pseudomonadati</taxon>
        <taxon>Pseudomonadota</taxon>
        <taxon>Gammaproteobacteria</taxon>
        <taxon>Pseudomonadales</taxon>
        <taxon>Pseudomonadaceae</taxon>
        <taxon>Ectopseudomonas</taxon>
    </lineage>
</organism>
<evidence type="ECO:0000313" key="1">
    <source>
        <dbReference type="EMBL" id="MDH1341865.1"/>
    </source>
</evidence>
<gene>
    <name evidence="1" type="ORF">N5J11_22420</name>
</gene>
<dbReference type="RefSeq" id="WP_279533562.1">
    <property type="nucleotide sequence ID" value="NZ_CP104579.1"/>
</dbReference>
<comment type="caution">
    <text evidence="1">The sequence shown here is derived from an EMBL/GenBank/DDBJ whole genome shotgun (WGS) entry which is preliminary data.</text>
</comment>
<reference evidence="1" key="1">
    <citation type="submission" date="2022-09" db="EMBL/GenBank/DDBJ databases">
        <title>Intensive care unit water sources are persistently colonized with multi-drug resistant bacteria and are the site of extensive horizontal gene transfer of antibiotic resistance genes.</title>
        <authorList>
            <person name="Diorio-Toth L."/>
        </authorList>
    </citation>
    <scope>NUCLEOTIDE SEQUENCE</scope>
    <source>
        <strain evidence="1">GD03704</strain>
    </source>
</reference>
<proteinExistence type="predicted"/>
<accession>A0AA42U1D9</accession>
<dbReference type="Proteomes" id="UP001161697">
    <property type="component" value="Unassembled WGS sequence"/>
</dbReference>
<sequence>MNKQCVNCPGAVDHTTAECPVMVEASAPIDPIHSAMMLGMTPEPCEPVIEITRQAVTKLLDVVEFGDQLERVEKDRLVAFVKDLLAEDQPELWATYSPGPGEVHPCMSKEHAEREAKATIEVCEKMKADRIARGQNSTPWPKIVVEVIPSPFTPLEHFELLAKETIQHRDDLVDYVRELENKLKDTPEPAWRALIRLAMNMLSLRNHVPGSDVDLCVRALADLLEGKHSPAPEPSEAWRQVAEIARAEAPAVVNQQVTTADLTSVRCQCCQAEHAADSYDAGFIAGSGMCQVCDSAMPPKDLPAAVSAGVEEVEVVGYRFFHVDHGYIFRRTHIYEGNPSLEAHSLMTVAQHRRILDALINTPHTDEWFDAVRLEAAHQIQRWGTDHDAGKQPADWFWLLGYLSQKAMTAQIAGDEQKAKHHTISSGAMLLNWFRAMVGDTNAMRPGIAPAQQEQQP</sequence>
<dbReference type="AlphaFoldDB" id="A0AA42U1D9"/>
<evidence type="ECO:0000313" key="2">
    <source>
        <dbReference type="Proteomes" id="UP001161697"/>
    </source>
</evidence>
<name>A0AA42U1D9_ECTOL</name>